<keyword evidence="5" id="KW-0479">Metal-binding</keyword>
<keyword evidence="8" id="KW-0732">Signal</keyword>
<evidence type="ECO:0000256" key="6">
    <source>
        <dbReference type="ARBA" id="ARBA00022801"/>
    </source>
</evidence>
<feature type="chain" id="PRO_5043040023" description="DDE Tnp4 domain-containing protein" evidence="8">
    <location>
        <begin position="33"/>
        <end position="345"/>
    </location>
</feature>
<comment type="subcellular location">
    <subcellularLocation>
        <location evidence="2">Nucleus</location>
    </subcellularLocation>
</comment>
<dbReference type="AlphaFoldDB" id="A0AAQ4DGA1"/>
<keyword evidence="11" id="KW-1185">Reference proteome</keyword>
<name>A0AAQ4DGA1_AMBAM</name>
<proteinExistence type="inferred from homology"/>
<dbReference type="GO" id="GO:0046872">
    <property type="term" value="F:metal ion binding"/>
    <property type="evidence" value="ECO:0007669"/>
    <property type="project" value="UniProtKB-KW"/>
</dbReference>
<dbReference type="GO" id="GO:0016787">
    <property type="term" value="F:hydrolase activity"/>
    <property type="evidence" value="ECO:0007669"/>
    <property type="project" value="UniProtKB-KW"/>
</dbReference>
<evidence type="ECO:0000256" key="3">
    <source>
        <dbReference type="ARBA" id="ARBA00006958"/>
    </source>
</evidence>
<dbReference type="EMBL" id="JARKHS020031097">
    <property type="protein sequence ID" value="KAK8761491.1"/>
    <property type="molecule type" value="Genomic_DNA"/>
</dbReference>
<feature type="signal peptide" evidence="8">
    <location>
        <begin position="1"/>
        <end position="32"/>
    </location>
</feature>
<sequence>MAVYQYPSRESTPTAGMFCLRIVLLLLPLALCAKRPPNIVFFLADDLWNLGYYTEDVTPSRRGFDSFYGFYNGEEDYYTHTITYVRSNKPFAMSIYTAWIILQEESARSVYLRMPPSVFDTLLGLVRPLIERQVTPFRDPISAHDRLAMTIRFTYADIGHYGGEGDSGIFQRSPLLEVLEKGLLGIPQPRSIGSIGLIPYHMVGDEAFPLKPFMMRPYPRRELQKFRNDPAQRQEYLKRATFNYRLSRARRLIENAFGIMSSRWRILRRPFRASEETTQNIVKSCVVLHNFLLSSPQSRSAYSPPGFTDHEDWEGNIVEGSWRAGSDSLPGMGDLTTMSGYHSAR</sequence>
<dbReference type="Pfam" id="PF13359">
    <property type="entry name" value="DDE_Tnp_4"/>
    <property type="match status" value="1"/>
</dbReference>
<accession>A0AAQ4DGA1</accession>
<dbReference type="InterPro" id="IPR027806">
    <property type="entry name" value="HARBI1_dom"/>
</dbReference>
<keyword evidence="4" id="KW-0540">Nuclease</keyword>
<keyword evidence="7" id="KW-0539">Nucleus</keyword>
<evidence type="ECO:0000256" key="1">
    <source>
        <dbReference type="ARBA" id="ARBA00001968"/>
    </source>
</evidence>
<evidence type="ECO:0000313" key="11">
    <source>
        <dbReference type="Proteomes" id="UP001321473"/>
    </source>
</evidence>
<comment type="cofactor">
    <cofactor evidence="1">
        <name>a divalent metal cation</name>
        <dbReference type="ChEBI" id="CHEBI:60240"/>
    </cofactor>
</comment>
<comment type="caution">
    <text evidence="10">The sequence shown here is derived from an EMBL/GenBank/DDBJ whole genome shotgun (WGS) entry which is preliminary data.</text>
</comment>
<dbReference type="InterPro" id="IPR017850">
    <property type="entry name" value="Alkaline_phosphatase_core_sf"/>
</dbReference>
<feature type="domain" description="DDE Tnp4" evidence="9">
    <location>
        <begin position="152"/>
        <end position="290"/>
    </location>
</feature>
<gene>
    <name evidence="10" type="ORF">V5799_027239</name>
</gene>
<dbReference type="GO" id="GO:0005634">
    <property type="term" value="C:nucleus"/>
    <property type="evidence" value="ECO:0007669"/>
    <property type="project" value="UniProtKB-SubCell"/>
</dbReference>
<evidence type="ECO:0000256" key="7">
    <source>
        <dbReference type="ARBA" id="ARBA00023242"/>
    </source>
</evidence>
<evidence type="ECO:0000256" key="8">
    <source>
        <dbReference type="SAM" id="SignalP"/>
    </source>
</evidence>
<evidence type="ECO:0000313" key="10">
    <source>
        <dbReference type="EMBL" id="KAK8761491.1"/>
    </source>
</evidence>
<dbReference type="GO" id="GO:0004518">
    <property type="term" value="F:nuclease activity"/>
    <property type="evidence" value="ECO:0007669"/>
    <property type="project" value="UniProtKB-KW"/>
</dbReference>
<dbReference type="InterPro" id="IPR045249">
    <property type="entry name" value="HARBI1-like"/>
</dbReference>
<evidence type="ECO:0000256" key="2">
    <source>
        <dbReference type="ARBA" id="ARBA00004123"/>
    </source>
</evidence>
<evidence type="ECO:0000259" key="9">
    <source>
        <dbReference type="Pfam" id="PF13359"/>
    </source>
</evidence>
<dbReference type="Proteomes" id="UP001321473">
    <property type="component" value="Unassembled WGS sequence"/>
</dbReference>
<comment type="similarity">
    <text evidence="3">Belongs to the HARBI1 family.</text>
</comment>
<organism evidence="10 11">
    <name type="scientific">Amblyomma americanum</name>
    <name type="common">Lone star tick</name>
    <dbReference type="NCBI Taxonomy" id="6943"/>
    <lineage>
        <taxon>Eukaryota</taxon>
        <taxon>Metazoa</taxon>
        <taxon>Ecdysozoa</taxon>
        <taxon>Arthropoda</taxon>
        <taxon>Chelicerata</taxon>
        <taxon>Arachnida</taxon>
        <taxon>Acari</taxon>
        <taxon>Parasitiformes</taxon>
        <taxon>Ixodida</taxon>
        <taxon>Ixodoidea</taxon>
        <taxon>Ixodidae</taxon>
        <taxon>Amblyomminae</taxon>
        <taxon>Amblyomma</taxon>
    </lineage>
</organism>
<dbReference type="Gene3D" id="3.40.720.10">
    <property type="entry name" value="Alkaline Phosphatase, subunit A"/>
    <property type="match status" value="1"/>
</dbReference>
<keyword evidence="6" id="KW-0378">Hydrolase</keyword>
<dbReference type="PANTHER" id="PTHR22930">
    <property type="match status" value="1"/>
</dbReference>
<dbReference type="PANTHER" id="PTHR22930:SF269">
    <property type="entry name" value="NUCLEASE HARBI1-LIKE PROTEIN"/>
    <property type="match status" value="1"/>
</dbReference>
<protein>
    <recommendedName>
        <fullName evidence="9">DDE Tnp4 domain-containing protein</fullName>
    </recommendedName>
</protein>
<evidence type="ECO:0000256" key="4">
    <source>
        <dbReference type="ARBA" id="ARBA00022722"/>
    </source>
</evidence>
<evidence type="ECO:0000256" key="5">
    <source>
        <dbReference type="ARBA" id="ARBA00022723"/>
    </source>
</evidence>
<dbReference type="SUPFAM" id="SSF53649">
    <property type="entry name" value="Alkaline phosphatase-like"/>
    <property type="match status" value="1"/>
</dbReference>
<reference evidence="10 11" key="1">
    <citation type="journal article" date="2023" name="Arcadia Sci">
        <title>De novo assembly of a long-read Amblyomma americanum tick genome.</title>
        <authorList>
            <person name="Chou S."/>
            <person name="Poskanzer K.E."/>
            <person name="Rollins M."/>
            <person name="Thuy-Boun P.S."/>
        </authorList>
    </citation>
    <scope>NUCLEOTIDE SEQUENCE [LARGE SCALE GENOMIC DNA]</scope>
    <source>
        <strain evidence="10">F_SG_1</strain>
        <tissue evidence="10">Salivary glands</tissue>
    </source>
</reference>